<dbReference type="EMBL" id="UYRV01024321">
    <property type="protein sequence ID" value="VDK75293.1"/>
    <property type="molecule type" value="Genomic_DNA"/>
</dbReference>
<reference evidence="1 2" key="1">
    <citation type="submission" date="2018-11" db="EMBL/GenBank/DDBJ databases">
        <authorList>
            <consortium name="Pathogen Informatics"/>
        </authorList>
    </citation>
    <scope>NUCLEOTIDE SEQUENCE [LARGE SCALE GENOMIC DNA]</scope>
</reference>
<accession>A0A3P6SYS4</accession>
<name>A0A3P6SYS4_CYLGO</name>
<dbReference type="Proteomes" id="UP000271889">
    <property type="component" value="Unassembled WGS sequence"/>
</dbReference>
<evidence type="ECO:0000313" key="2">
    <source>
        <dbReference type="Proteomes" id="UP000271889"/>
    </source>
</evidence>
<organism evidence="1 2">
    <name type="scientific">Cylicostephanus goldi</name>
    <name type="common">Nematode worm</name>
    <dbReference type="NCBI Taxonomy" id="71465"/>
    <lineage>
        <taxon>Eukaryota</taxon>
        <taxon>Metazoa</taxon>
        <taxon>Ecdysozoa</taxon>
        <taxon>Nematoda</taxon>
        <taxon>Chromadorea</taxon>
        <taxon>Rhabditida</taxon>
        <taxon>Rhabditina</taxon>
        <taxon>Rhabditomorpha</taxon>
        <taxon>Strongyloidea</taxon>
        <taxon>Strongylidae</taxon>
        <taxon>Cylicostephanus</taxon>
    </lineage>
</organism>
<dbReference type="AlphaFoldDB" id="A0A3P6SYS4"/>
<protein>
    <submittedName>
        <fullName evidence="1">Uncharacterized protein</fullName>
    </submittedName>
</protein>
<sequence>MFAAILEFSSAAVIGAQFQLHCSIKLSHRFSALVFLIEGSGVTDIVIGEAMKEARWDEPSSLNFELFSDDMQIKETESLKPYFIVKHNCEEVRKF</sequence>
<evidence type="ECO:0000313" key="1">
    <source>
        <dbReference type="EMBL" id="VDK75293.1"/>
    </source>
</evidence>
<gene>
    <name evidence="1" type="ORF">CGOC_LOCUS7123</name>
</gene>
<keyword evidence="2" id="KW-1185">Reference proteome</keyword>
<dbReference type="OrthoDB" id="10396371at2759"/>
<proteinExistence type="predicted"/>